<feature type="transmembrane region" description="Helical" evidence="7">
    <location>
        <begin position="396"/>
        <end position="417"/>
    </location>
</feature>
<dbReference type="GO" id="GO:0005886">
    <property type="term" value="C:plasma membrane"/>
    <property type="evidence" value="ECO:0000318"/>
    <property type="project" value="GO_Central"/>
</dbReference>
<keyword evidence="4 7" id="KW-0812">Transmembrane</keyword>
<dbReference type="InterPro" id="IPR006043">
    <property type="entry name" value="NCS2"/>
</dbReference>
<dbReference type="Gramene" id="ERN04435">
    <property type="protein sequence ID" value="ERN04435"/>
    <property type="gene ID" value="AMTR_s00133p00085410"/>
</dbReference>
<comment type="similarity">
    <text evidence="2">Belongs to the nucleobase:cation symporter-2 (NCS2) (TC 2.A.40) family. Azg-like subfamily.</text>
</comment>
<dbReference type="PANTHER" id="PTHR43337">
    <property type="entry name" value="XANTHINE/URACIL PERMEASE C887.17-RELATED"/>
    <property type="match status" value="1"/>
</dbReference>
<dbReference type="OMA" id="NTAQLWM"/>
<name>W1PBM4_AMBTC</name>
<feature type="transmembrane region" description="Helical" evidence="7">
    <location>
        <begin position="360"/>
        <end position="384"/>
    </location>
</feature>
<dbReference type="Pfam" id="PF00860">
    <property type="entry name" value="Xan_ur_permease"/>
    <property type="match status" value="1"/>
</dbReference>
<sequence length="524" mass="54810">MGRSIGTWAAAGLDRLNEAVAKSRAGKYFKLDARKTCFTKEVRAGTATFLSMAYILAANATILTDSGGTCAPASPAAYQACLATTKRDLITATAASAIVGSCLMGLLANLPLALAPGMGANAYFAYTLVGIHGSGGTMSYSTALAVVLAEGFVFLLVAVLGLRARLAWLVPRPVRLACGAGIGLFLAFIGLQAGEGVGLVGFTPSTLLTLAACPPQYMSTSPSGATQCTSHRLQSPTFWLGAGGFMLTCYCLMKNLKGGMIYGILAVTLISWPRGTPFTYFPETPQGDELFSYFKQVVGFHGIETTALAYSFRELNKPQVWVAMVTLLYVNLLDTTGTMYSMAEYGGLIDNTGQFEGQYMAFVAEAGAVMVGSALGTSPVATFVESSAGIREGGRTGVTALAVAAWFSLALLFAPVVASVPPWAVGPALVAVGAGMVGVVREIEWGDMKEAAPAFVTMLLMPLTYSVSNGLLAGIMVYVVLRAGDVVQWMMGWWRSGRSRIQNQGPATATVVEGQPPAAEVTLV</sequence>
<dbReference type="EMBL" id="KI394265">
    <property type="protein sequence ID" value="ERN04435.1"/>
    <property type="molecule type" value="Genomic_DNA"/>
</dbReference>
<keyword evidence="3" id="KW-0813">Transport</keyword>
<evidence type="ECO:0000256" key="6">
    <source>
        <dbReference type="ARBA" id="ARBA00023136"/>
    </source>
</evidence>
<evidence type="ECO:0000256" key="2">
    <source>
        <dbReference type="ARBA" id="ARBA00005697"/>
    </source>
</evidence>
<protein>
    <submittedName>
        <fullName evidence="8">Uncharacterized protein</fullName>
    </submittedName>
</protein>
<dbReference type="GO" id="GO:0005345">
    <property type="term" value="F:purine nucleobase transmembrane transporter activity"/>
    <property type="evidence" value="ECO:0000318"/>
    <property type="project" value="GO_Central"/>
</dbReference>
<feature type="transmembrane region" description="Helical" evidence="7">
    <location>
        <begin position="452"/>
        <end position="481"/>
    </location>
</feature>
<dbReference type="STRING" id="13333.W1PBM4"/>
<feature type="transmembrane region" description="Helical" evidence="7">
    <location>
        <begin position="174"/>
        <end position="194"/>
    </location>
</feature>
<evidence type="ECO:0000256" key="4">
    <source>
        <dbReference type="ARBA" id="ARBA00022692"/>
    </source>
</evidence>
<evidence type="ECO:0000313" key="9">
    <source>
        <dbReference type="Proteomes" id="UP000017836"/>
    </source>
</evidence>
<feature type="transmembrane region" description="Helical" evidence="7">
    <location>
        <begin position="320"/>
        <end position="340"/>
    </location>
</feature>
<dbReference type="InterPro" id="IPR045018">
    <property type="entry name" value="Azg-like"/>
</dbReference>
<dbReference type="GO" id="GO:0015853">
    <property type="term" value="P:adenine transport"/>
    <property type="evidence" value="ECO:0000318"/>
    <property type="project" value="GO_Central"/>
</dbReference>
<keyword evidence="6 7" id="KW-0472">Membrane</keyword>
<keyword evidence="9" id="KW-1185">Reference proteome</keyword>
<dbReference type="PANTHER" id="PTHR43337:SF13">
    <property type="entry name" value="ADENINE_GUANINE PERMEASE AZG2"/>
    <property type="match status" value="1"/>
</dbReference>
<comment type="subcellular location">
    <subcellularLocation>
        <location evidence="1">Membrane</location>
        <topology evidence="1">Multi-pass membrane protein</topology>
    </subcellularLocation>
</comment>
<dbReference type="HOGENOM" id="CLU_024508_3_1_1"/>
<feature type="transmembrane region" description="Helical" evidence="7">
    <location>
        <begin position="143"/>
        <end position="162"/>
    </location>
</feature>
<feature type="transmembrane region" description="Helical" evidence="7">
    <location>
        <begin position="236"/>
        <end position="253"/>
    </location>
</feature>
<dbReference type="AlphaFoldDB" id="W1PBM4"/>
<evidence type="ECO:0000256" key="3">
    <source>
        <dbReference type="ARBA" id="ARBA00022448"/>
    </source>
</evidence>
<organism evidence="8 9">
    <name type="scientific">Amborella trichopoda</name>
    <dbReference type="NCBI Taxonomy" id="13333"/>
    <lineage>
        <taxon>Eukaryota</taxon>
        <taxon>Viridiplantae</taxon>
        <taxon>Streptophyta</taxon>
        <taxon>Embryophyta</taxon>
        <taxon>Tracheophyta</taxon>
        <taxon>Spermatophyta</taxon>
        <taxon>Magnoliopsida</taxon>
        <taxon>Amborellales</taxon>
        <taxon>Amborellaceae</taxon>
        <taxon>Amborella</taxon>
    </lineage>
</organism>
<dbReference type="OrthoDB" id="431212at2759"/>
<dbReference type="Proteomes" id="UP000017836">
    <property type="component" value="Unassembled WGS sequence"/>
</dbReference>
<gene>
    <name evidence="8" type="ORF">AMTR_s00133p00085410</name>
</gene>
<evidence type="ECO:0000256" key="7">
    <source>
        <dbReference type="SAM" id="Phobius"/>
    </source>
</evidence>
<evidence type="ECO:0000256" key="1">
    <source>
        <dbReference type="ARBA" id="ARBA00004141"/>
    </source>
</evidence>
<dbReference type="KEGG" id="atr:18432594"/>
<dbReference type="eggNOG" id="ENOG502QQ5E">
    <property type="taxonomic scope" value="Eukaryota"/>
</dbReference>
<accession>W1PBM4</accession>
<proteinExistence type="inferred from homology"/>
<reference evidence="9" key="1">
    <citation type="journal article" date="2013" name="Science">
        <title>The Amborella genome and the evolution of flowering plants.</title>
        <authorList>
            <consortium name="Amborella Genome Project"/>
        </authorList>
    </citation>
    <scope>NUCLEOTIDE SEQUENCE [LARGE SCALE GENOMIC DNA]</scope>
</reference>
<dbReference type="GO" id="GO:0015854">
    <property type="term" value="P:guanine transport"/>
    <property type="evidence" value="ECO:0000318"/>
    <property type="project" value="GO_Central"/>
</dbReference>
<evidence type="ECO:0000256" key="5">
    <source>
        <dbReference type="ARBA" id="ARBA00022989"/>
    </source>
</evidence>
<evidence type="ECO:0000313" key="8">
    <source>
        <dbReference type="EMBL" id="ERN04435.1"/>
    </source>
</evidence>
<keyword evidence="5 7" id="KW-1133">Transmembrane helix</keyword>